<sequence>MSLRVAGHHFVIIDNRLPCFYHLTIAAFKKAISVWPEYVNGHIDLTASYSLAGRMEEARAQAAEVLRINPKITLEDIAKNGYYNYKKADKERFINSLRKAGL</sequence>
<dbReference type="Gene3D" id="1.25.40.10">
    <property type="entry name" value="Tetratricopeptide repeat domain"/>
    <property type="match status" value="1"/>
</dbReference>
<name>A0A8J6T4A7_9DELT</name>
<reference evidence="1 2" key="1">
    <citation type="submission" date="2020-08" db="EMBL/GenBank/DDBJ databases">
        <title>Bridging the membrane lipid divide: bacteria of the FCB group superphylum have the potential to synthesize archaeal ether lipids.</title>
        <authorList>
            <person name="Villanueva L."/>
            <person name="Von Meijenfeldt F.A.B."/>
            <person name="Westbye A.B."/>
            <person name="Yadav S."/>
            <person name="Hopmans E.C."/>
            <person name="Dutilh B.E."/>
            <person name="Sinninghe Damste J.S."/>
        </authorList>
    </citation>
    <scope>NUCLEOTIDE SEQUENCE [LARGE SCALE GENOMIC DNA]</scope>
    <source>
        <strain evidence="1">NIOZ-UU27</strain>
    </source>
</reference>
<evidence type="ECO:0000313" key="2">
    <source>
        <dbReference type="Proteomes" id="UP000650524"/>
    </source>
</evidence>
<proteinExistence type="predicted"/>
<organism evidence="1 2">
    <name type="scientific">Candidatus Desulfacyla euxinica</name>
    <dbReference type="NCBI Taxonomy" id="2841693"/>
    <lineage>
        <taxon>Bacteria</taxon>
        <taxon>Deltaproteobacteria</taxon>
        <taxon>Candidatus Desulfacyla</taxon>
    </lineage>
</organism>
<gene>
    <name evidence="1" type="ORF">H8E19_07555</name>
</gene>
<comment type="caution">
    <text evidence="1">The sequence shown here is derived from an EMBL/GenBank/DDBJ whole genome shotgun (WGS) entry which is preliminary data.</text>
</comment>
<evidence type="ECO:0000313" key="1">
    <source>
        <dbReference type="EMBL" id="MBC8177247.1"/>
    </source>
</evidence>
<dbReference type="SUPFAM" id="SSF48452">
    <property type="entry name" value="TPR-like"/>
    <property type="match status" value="1"/>
</dbReference>
<evidence type="ECO:0008006" key="3">
    <source>
        <dbReference type="Google" id="ProtNLM"/>
    </source>
</evidence>
<dbReference type="EMBL" id="JACNJD010000198">
    <property type="protein sequence ID" value="MBC8177247.1"/>
    <property type="molecule type" value="Genomic_DNA"/>
</dbReference>
<protein>
    <recommendedName>
        <fullName evidence="3">Tetratricopeptide repeat protein</fullName>
    </recommendedName>
</protein>
<accession>A0A8J6T4A7</accession>
<dbReference type="AlphaFoldDB" id="A0A8J6T4A7"/>
<dbReference type="InterPro" id="IPR011990">
    <property type="entry name" value="TPR-like_helical_dom_sf"/>
</dbReference>
<dbReference type="Proteomes" id="UP000650524">
    <property type="component" value="Unassembled WGS sequence"/>
</dbReference>